<feature type="transmembrane region" description="Helical" evidence="6">
    <location>
        <begin position="40"/>
        <end position="64"/>
    </location>
</feature>
<evidence type="ECO:0000256" key="2">
    <source>
        <dbReference type="ARBA" id="ARBA00022475"/>
    </source>
</evidence>
<keyword evidence="2" id="KW-1003">Cell membrane</keyword>
<feature type="transmembrane region" description="Helical" evidence="6">
    <location>
        <begin position="116"/>
        <end position="137"/>
    </location>
</feature>
<dbReference type="PANTHER" id="PTHR30086:SF20">
    <property type="entry name" value="ARGININE EXPORTER PROTEIN ARGO-RELATED"/>
    <property type="match status" value="1"/>
</dbReference>
<gene>
    <name evidence="7" type="ORF">NR989_04745</name>
</gene>
<evidence type="ECO:0000313" key="7">
    <source>
        <dbReference type="EMBL" id="WEJ63565.1"/>
    </source>
</evidence>
<sequence length="208" mass="22532">MPIESIITFIFASIVLIISPGPDLIFVITQSAINGSRTGILVTLGLCTGLIAHTSAVAFGVAAILHTSELAFTILKTLGAMYLLYLAWQAFHAHSTKLQAEKNITKTAFQLYRRGILMNLSNPKVTIFFLAFLPQFVSSENGSIASQVFILGAIFMVLGLVLFISISLVAGKLGNWLNRSEKAQVYLNRFAALVFVGLALKLLTSSNH</sequence>
<comment type="subcellular location">
    <subcellularLocation>
        <location evidence="1">Cell membrane</location>
        <topology evidence="1">Multi-pass membrane protein</topology>
    </subcellularLocation>
</comment>
<dbReference type="InterPro" id="IPR001123">
    <property type="entry name" value="LeuE-type"/>
</dbReference>
<evidence type="ECO:0000256" key="6">
    <source>
        <dbReference type="SAM" id="Phobius"/>
    </source>
</evidence>
<dbReference type="EMBL" id="CP102381">
    <property type="protein sequence ID" value="WEJ63565.1"/>
    <property type="molecule type" value="Genomic_DNA"/>
</dbReference>
<feature type="transmembrane region" description="Helical" evidence="6">
    <location>
        <begin position="6"/>
        <end position="28"/>
    </location>
</feature>
<reference evidence="7 8" key="1">
    <citation type="submission" date="2022-06" db="EMBL/GenBank/DDBJ databases">
        <title>Thiomicrohabdus sp. nov, an obligately chemolithoautotrophic, sulfur-oxidizing bacterium isolated from beach of Guanyin Mountain. Amoy.</title>
        <authorList>
            <person name="Zhu H."/>
        </authorList>
    </citation>
    <scope>NUCLEOTIDE SEQUENCE [LARGE SCALE GENOMIC DNA]</scope>
    <source>
        <strain evidence="7 8">XGS-01</strain>
    </source>
</reference>
<keyword evidence="4 6" id="KW-1133">Transmembrane helix</keyword>
<feature type="transmembrane region" description="Helical" evidence="6">
    <location>
        <begin position="70"/>
        <end position="88"/>
    </location>
</feature>
<evidence type="ECO:0000256" key="3">
    <source>
        <dbReference type="ARBA" id="ARBA00022692"/>
    </source>
</evidence>
<evidence type="ECO:0000313" key="8">
    <source>
        <dbReference type="Proteomes" id="UP001222275"/>
    </source>
</evidence>
<evidence type="ECO:0000256" key="1">
    <source>
        <dbReference type="ARBA" id="ARBA00004651"/>
    </source>
</evidence>
<protein>
    <submittedName>
        <fullName evidence="7">LysE family translocator</fullName>
    </submittedName>
</protein>
<dbReference type="Pfam" id="PF01810">
    <property type="entry name" value="LysE"/>
    <property type="match status" value="1"/>
</dbReference>
<organism evidence="7 8">
    <name type="scientific">Thiomicrorhabdus lithotrophica</name>
    <dbReference type="NCBI Taxonomy" id="2949997"/>
    <lineage>
        <taxon>Bacteria</taxon>
        <taxon>Pseudomonadati</taxon>
        <taxon>Pseudomonadota</taxon>
        <taxon>Gammaproteobacteria</taxon>
        <taxon>Thiotrichales</taxon>
        <taxon>Piscirickettsiaceae</taxon>
        <taxon>Thiomicrorhabdus</taxon>
    </lineage>
</organism>
<dbReference type="PIRSF" id="PIRSF006324">
    <property type="entry name" value="LeuE"/>
    <property type="match status" value="1"/>
</dbReference>
<evidence type="ECO:0000256" key="5">
    <source>
        <dbReference type="ARBA" id="ARBA00023136"/>
    </source>
</evidence>
<keyword evidence="8" id="KW-1185">Reference proteome</keyword>
<keyword evidence="3 6" id="KW-0812">Transmembrane</keyword>
<dbReference type="PANTHER" id="PTHR30086">
    <property type="entry name" value="ARGININE EXPORTER PROTEIN ARGO"/>
    <property type="match status" value="1"/>
</dbReference>
<dbReference type="Proteomes" id="UP001222275">
    <property type="component" value="Chromosome"/>
</dbReference>
<accession>A0ABY8CC37</accession>
<name>A0ABY8CC37_9GAMM</name>
<evidence type="ECO:0000256" key="4">
    <source>
        <dbReference type="ARBA" id="ARBA00022989"/>
    </source>
</evidence>
<keyword evidence="5 6" id="KW-0472">Membrane</keyword>
<feature type="transmembrane region" description="Helical" evidence="6">
    <location>
        <begin position="186"/>
        <end position="204"/>
    </location>
</feature>
<proteinExistence type="predicted"/>
<feature type="transmembrane region" description="Helical" evidence="6">
    <location>
        <begin position="149"/>
        <end position="174"/>
    </location>
</feature>
<dbReference type="RefSeq" id="WP_275595822.1">
    <property type="nucleotide sequence ID" value="NZ_CP102381.1"/>
</dbReference>